<evidence type="ECO:0000256" key="2">
    <source>
        <dbReference type="ARBA" id="ARBA00008854"/>
    </source>
</evidence>
<dbReference type="SUPFAM" id="SSF140478">
    <property type="entry name" value="LemA-like"/>
    <property type="match status" value="1"/>
</dbReference>
<keyword evidence="5 7" id="KW-0472">Membrane</keyword>
<comment type="subcellular location">
    <subcellularLocation>
        <location evidence="1">Membrane</location>
        <topology evidence="1">Single-pass membrane protein</topology>
    </subcellularLocation>
</comment>
<evidence type="ECO:0000256" key="3">
    <source>
        <dbReference type="ARBA" id="ARBA00022692"/>
    </source>
</evidence>
<dbReference type="InterPro" id="IPR023353">
    <property type="entry name" value="LemA-like_dom_sf"/>
</dbReference>
<evidence type="ECO:0000256" key="5">
    <source>
        <dbReference type="ARBA" id="ARBA00023136"/>
    </source>
</evidence>
<feature type="region of interest" description="Disordered" evidence="6">
    <location>
        <begin position="118"/>
        <end position="161"/>
    </location>
</feature>
<evidence type="ECO:0000313" key="8">
    <source>
        <dbReference type="EMBL" id="MFC3927420.1"/>
    </source>
</evidence>
<evidence type="ECO:0000256" key="6">
    <source>
        <dbReference type="SAM" id="MobiDB-lite"/>
    </source>
</evidence>
<keyword evidence="4 7" id="KW-1133">Transmembrane helix</keyword>
<dbReference type="InterPro" id="IPR007156">
    <property type="entry name" value="MamQ_LemA"/>
</dbReference>
<dbReference type="RefSeq" id="WP_380424955.1">
    <property type="nucleotide sequence ID" value="NZ_JBHRZV010000011.1"/>
</dbReference>
<dbReference type="Pfam" id="PF04011">
    <property type="entry name" value="LemA"/>
    <property type="match status" value="1"/>
</dbReference>
<keyword evidence="3 7" id="KW-0812">Transmembrane</keyword>
<comment type="similarity">
    <text evidence="2">Belongs to the LemA family.</text>
</comment>
<dbReference type="Proteomes" id="UP001595807">
    <property type="component" value="Unassembled WGS sequence"/>
</dbReference>
<keyword evidence="9" id="KW-1185">Reference proteome</keyword>
<organism evidence="8 9">
    <name type="scientific">Streptococcus caprae</name>
    <dbReference type="NCBI Taxonomy" id="1640501"/>
    <lineage>
        <taxon>Bacteria</taxon>
        <taxon>Bacillati</taxon>
        <taxon>Bacillota</taxon>
        <taxon>Bacilli</taxon>
        <taxon>Lactobacillales</taxon>
        <taxon>Streptococcaceae</taxon>
        <taxon>Streptococcus</taxon>
    </lineage>
</organism>
<comment type="caution">
    <text evidence="8">The sequence shown here is derived from an EMBL/GenBank/DDBJ whole genome shotgun (WGS) entry which is preliminary data.</text>
</comment>
<evidence type="ECO:0000313" key="9">
    <source>
        <dbReference type="Proteomes" id="UP001595807"/>
    </source>
</evidence>
<dbReference type="Gene3D" id="1.20.1440.20">
    <property type="entry name" value="LemA-like domain"/>
    <property type="match status" value="1"/>
</dbReference>
<gene>
    <name evidence="8" type="ORF">ACFORF_02070</name>
</gene>
<evidence type="ECO:0000256" key="4">
    <source>
        <dbReference type="ARBA" id="ARBA00022989"/>
    </source>
</evidence>
<accession>A0ABV8CTT2</accession>
<evidence type="ECO:0000256" key="1">
    <source>
        <dbReference type="ARBA" id="ARBA00004167"/>
    </source>
</evidence>
<feature type="transmembrane region" description="Helical" evidence="7">
    <location>
        <begin position="12"/>
        <end position="30"/>
    </location>
</feature>
<reference evidence="9" key="1">
    <citation type="journal article" date="2019" name="Int. J. Syst. Evol. Microbiol.">
        <title>The Global Catalogue of Microorganisms (GCM) 10K type strain sequencing project: providing services to taxonomists for standard genome sequencing and annotation.</title>
        <authorList>
            <consortium name="The Broad Institute Genomics Platform"/>
            <consortium name="The Broad Institute Genome Sequencing Center for Infectious Disease"/>
            <person name="Wu L."/>
            <person name="Ma J."/>
        </authorList>
    </citation>
    <scope>NUCLEOTIDE SEQUENCE [LARGE SCALE GENOMIC DNA]</scope>
    <source>
        <strain evidence="9">CCUG 67170</strain>
    </source>
</reference>
<feature type="transmembrane region" description="Helical" evidence="7">
    <location>
        <begin position="42"/>
        <end position="61"/>
    </location>
</feature>
<dbReference type="EMBL" id="JBHRZV010000011">
    <property type="protein sequence ID" value="MFC3927420.1"/>
    <property type="molecule type" value="Genomic_DNA"/>
</dbReference>
<proteinExistence type="inferred from homology"/>
<name>A0ABV8CTT2_9STRE</name>
<evidence type="ECO:0000256" key="7">
    <source>
        <dbReference type="SAM" id="Phobius"/>
    </source>
</evidence>
<sequence>MTNKPWFQVLKALGLMAMLTIFWLIIFAALEPDPNEMDYEPFSGASVVLAIVTYCVISFIMQYTKVINFKEEINSSFYAISIKEDHVKQLLTQLQDVTDKMMDHELKMSVKQTFSELVEEEKNSDHATSDGTDNQHYQTKKKLSNQSTSLGHHENISQVSEKVTKLVERIERDTKGTANHSLEALMAEIKEATAMVTNQRLYHNETVSRYNRSIYALPLAFFRKIFGFTEQPYM</sequence>
<feature type="compositionally biased region" description="Polar residues" evidence="6">
    <location>
        <begin position="144"/>
        <end position="161"/>
    </location>
</feature>
<protein>
    <submittedName>
        <fullName evidence="8">LemA family protein</fullName>
    </submittedName>
</protein>